<dbReference type="EMBL" id="CP059404">
    <property type="protein sequence ID" value="QNE89204.1"/>
    <property type="molecule type" value="Genomic_DNA"/>
</dbReference>
<dbReference type="KEGG" id="cik:H0194_09110"/>
<evidence type="ECO:0000256" key="1">
    <source>
        <dbReference type="SAM" id="MobiDB-lite"/>
    </source>
</evidence>
<sequence length="64" mass="7333">MSKKRRAFKPSRTPDYDRKADRPDFVSAFDADGERVVPVDDDAVTDEPANAEEFYREQVPPHHG</sequence>
<dbReference type="RefSeq" id="WP_185175581.1">
    <property type="nucleotide sequence ID" value="NZ_CP059404.1"/>
</dbReference>
<accession>A0A7G7CNN8</accession>
<feature type="compositionally biased region" description="Basic and acidic residues" evidence="1">
    <location>
        <begin position="12"/>
        <end position="22"/>
    </location>
</feature>
<proteinExistence type="predicted"/>
<reference evidence="2 3" key="1">
    <citation type="submission" date="2020-07" db="EMBL/GenBank/DDBJ databases">
        <title>Complete genome and description of Corynebacterium incognita strain Marseille-Q3630 sp. nov.</title>
        <authorList>
            <person name="Boxberger M."/>
        </authorList>
    </citation>
    <scope>NUCLEOTIDE SEQUENCE [LARGE SCALE GENOMIC DNA]</scope>
    <source>
        <strain evidence="2 3">Marseille-Q3630</strain>
    </source>
</reference>
<gene>
    <name evidence="2" type="ORF">H0194_09110</name>
</gene>
<protein>
    <submittedName>
        <fullName evidence="2">Uncharacterized protein</fullName>
    </submittedName>
</protein>
<evidence type="ECO:0000313" key="2">
    <source>
        <dbReference type="EMBL" id="QNE89204.1"/>
    </source>
</evidence>
<organism evidence="2 3">
    <name type="scientific">Corynebacterium incognita</name>
    <dbReference type="NCBI Taxonomy" id="2754725"/>
    <lineage>
        <taxon>Bacteria</taxon>
        <taxon>Bacillati</taxon>
        <taxon>Actinomycetota</taxon>
        <taxon>Actinomycetes</taxon>
        <taxon>Mycobacteriales</taxon>
        <taxon>Corynebacteriaceae</taxon>
        <taxon>Corynebacterium</taxon>
    </lineage>
</organism>
<keyword evidence="3" id="KW-1185">Reference proteome</keyword>
<dbReference type="AlphaFoldDB" id="A0A7G7CNN8"/>
<feature type="region of interest" description="Disordered" evidence="1">
    <location>
        <begin position="1"/>
        <end position="22"/>
    </location>
</feature>
<evidence type="ECO:0000313" key="3">
    <source>
        <dbReference type="Proteomes" id="UP000515743"/>
    </source>
</evidence>
<dbReference type="Proteomes" id="UP000515743">
    <property type="component" value="Chromosome"/>
</dbReference>
<name>A0A7G7CNN8_9CORY</name>